<feature type="transmembrane region" description="Helical" evidence="16">
    <location>
        <begin position="121"/>
        <end position="139"/>
    </location>
</feature>
<evidence type="ECO:0000313" key="17">
    <source>
        <dbReference type="EMBL" id="MBK6267373.1"/>
    </source>
</evidence>
<dbReference type="InterPro" id="IPR048254">
    <property type="entry name" value="CDP_ALCOHOL_P_TRANSF_CS"/>
</dbReference>
<dbReference type="InterPro" id="IPR000462">
    <property type="entry name" value="CDP-OH_P_trans"/>
</dbReference>
<evidence type="ECO:0000256" key="5">
    <source>
        <dbReference type="ARBA" id="ARBA00017171"/>
    </source>
</evidence>
<keyword evidence="6" id="KW-0444">Lipid biosynthesis</keyword>
<dbReference type="InterPro" id="IPR043130">
    <property type="entry name" value="CDP-OH_PTrfase_TM_dom"/>
</dbReference>
<dbReference type="EC" id="2.7.8.8" evidence="4"/>
<keyword evidence="10" id="KW-0443">Lipid metabolism</keyword>
<dbReference type="InterPro" id="IPR050324">
    <property type="entry name" value="CDP-alcohol_PTase-I"/>
</dbReference>
<dbReference type="GO" id="GO:0003882">
    <property type="term" value="F:CDP-diacylglycerol-serine O-phosphatidyltransferase activity"/>
    <property type="evidence" value="ECO:0007669"/>
    <property type="project" value="UniProtKB-EC"/>
</dbReference>
<keyword evidence="8 16" id="KW-0812">Transmembrane</keyword>
<keyword evidence="18" id="KW-1185">Reference proteome</keyword>
<evidence type="ECO:0000256" key="6">
    <source>
        <dbReference type="ARBA" id="ARBA00022516"/>
    </source>
</evidence>
<name>A0A935CDX5_9BACT</name>
<dbReference type="RefSeq" id="WP_201433058.1">
    <property type="nucleotide sequence ID" value="NZ_JAEQBW010000017.1"/>
</dbReference>
<dbReference type="Gene3D" id="1.20.120.1760">
    <property type="match status" value="1"/>
</dbReference>
<accession>A0A935CDX5</accession>
<dbReference type="PANTHER" id="PTHR14269:SF61">
    <property type="entry name" value="CDP-DIACYLGLYCEROL--SERINE O-PHOSPHATIDYLTRANSFERASE"/>
    <property type="match status" value="1"/>
</dbReference>
<dbReference type="Pfam" id="PF01066">
    <property type="entry name" value="CDP-OH_P_transf"/>
    <property type="match status" value="1"/>
</dbReference>
<evidence type="ECO:0000256" key="11">
    <source>
        <dbReference type="ARBA" id="ARBA00023136"/>
    </source>
</evidence>
<organism evidence="17 18">
    <name type="scientific">Marivirga aurantiaca</name>
    <dbReference type="NCBI Taxonomy" id="2802615"/>
    <lineage>
        <taxon>Bacteria</taxon>
        <taxon>Pseudomonadati</taxon>
        <taxon>Bacteroidota</taxon>
        <taxon>Cytophagia</taxon>
        <taxon>Cytophagales</taxon>
        <taxon>Marivirgaceae</taxon>
        <taxon>Marivirga</taxon>
    </lineage>
</organism>
<reference evidence="17" key="1">
    <citation type="submission" date="2021-01" db="EMBL/GenBank/DDBJ databases">
        <title>Marivirga aurantiaca sp. nov., isolated from intertidal surface sediments.</title>
        <authorList>
            <person name="Zhang M."/>
        </authorList>
    </citation>
    <scope>NUCLEOTIDE SEQUENCE</scope>
    <source>
        <strain evidence="17">S37H4</strain>
    </source>
</reference>
<evidence type="ECO:0000256" key="12">
    <source>
        <dbReference type="ARBA" id="ARBA00023209"/>
    </source>
</evidence>
<dbReference type="InterPro" id="IPR004533">
    <property type="entry name" value="CDP-diaglyc--ser_O-PTrfase"/>
</dbReference>
<sequence length="227" mass="25774">MIKKNIPNFITAANLVSGCIGIYFALQSNFVFAAYFVALAAVFDFLDGMMARLLKVHSEIGKQLDSLADMVTFGVLPSFIVFQYLQNNEAGWLSFLAFFMAVCSAFRLAKFNIDTRQGDQFLGLPTPANALFICFLVFLREYSELAFIFTNEGLLVITFLFSVLLVVELPMIALKFKSLKWEENVFRYLIIVFSLIIIGVFQFSGVPIVILLYIFMSAIQYFSIRRN</sequence>
<evidence type="ECO:0000256" key="15">
    <source>
        <dbReference type="RuleBase" id="RU003750"/>
    </source>
</evidence>
<dbReference type="NCBIfam" id="TIGR00473">
    <property type="entry name" value="pssA"/>
    <property type="match status" value="1"/>
</dbReference>
<gene>
    <name evidence="17" type="primary">pssA</name>
    <name evidence="17" type="ORF">JKA74_20185</name>
</gene>
<keyword evidence="7 15" id="KW-0808">Transferase</keyword>
<evidence type="ECO:0000256" key="7">
    <source>
        <dbReference type="ARBA" id="ARBA00022679"/>
    </source>
</evidence>
<dbReference type="AlphaFoldDB" id="A0A935CDX5"/>
<evidence type="ECO:0000313" key="18">
    <source>
        <dbReference type="Proteomes" id="UP000611723"/>
    </source>
</evidence>
<comment type="caution">
    <text evidence="17">The sequence shown here is derived from an EMBL/GenBank/DDBJ whole genome shotgun (WGS) entry which is preliminary data.</text>
</comment>
<keyword evidence="13" id="KW-1208">Phospholipid metabolism</keyword>
<evidence type="ECO:0000256" key="13">
    <source>
        <dbReference type="ARBA" id="ARBA00023264"/>
    </source>
</evidence>
<evidence type="ECO:0000256" key="1">
    <source>
        <dbReference type="ARBA" id="ARBA00000287"/>
    </source>
</evidence>
<evidence type="ECO:0000256" key="16">
    <source>
        <dbReference type="SAM" id="Phobius"/>
    </source>
</evidence>
<keyword evidence="12" id="KW-0594">Phospholipid biosynthesis</keyword>
<keyword evidence="11 16" id="KW-0472">Membrane</keyword>
<evidence type="ECO:0000256" key="9">
    <source>
        <dbReference type="ARBA" id="ARBA00022989"/>
    </source>
</evidence>
<feature type="transmembrane region" description="Helical" evidence="16">
    <location>
        <begin position="145"/>
        <end position="167"/>
    </location>
</feature>
<dbReference type="GO" id="GO:0012505">
    <property type="term" value="C:endomembrane system"/>
    <property type="evidence" value="ECO:0007669"/>
    <property type="project" value="UniProtKB-SubCell"/>
</dbReference>
<evidence type="ECO:0000256" key="3">
    <source>
        <dbReference type="ARBA" id="ARBA00010441"/>
    </source>
</evidence>
<keyword evidence="9 16" id="KW-1133">Transmembrane helix</keyword>
<comment type="subcellular location">
    <subcellularLocation>
        <location evidence="2">Endomembrane system</location>
        <topology evidence="2">Multi-pass membrane protein</topology>
    </subcellularLocation>
</comment>
<dbReference type="PROSITE" id="PS51257">
    <property type="entry name" value="PROKAR_LIPOPROTEIN"/>
    <property type="match status" value="1"/>
</dbReference>
<dbReference type="EMBL" id="JAEQBW010000017">
    <property type="protein sequence ID" value="MBK6267373.1"/>
    <property type="molecule type" value="Genomic_DNA"/>
</dbReference>
<evidence type="ECO:0000256" key="2">
    <source>
        <dbReference type="ARBA" id="ARBA00004127"/>
    </source>
</evidence>
<comment type="catalytic activity">
    <reaction evidence="1">
        <text>a CDP-1,2-diacyl-sn-glycerol + L-serine = a 1,2-diacyl-sn-glycero-3-phospho-L-serine + CMP + H(+)</text>
        <dbReference type="Rhea" id="RHEA:16913"/>
        <dbReference type="ChEBI" id="CHEBI:15378"/>
        <dbReference type="ChEBI" id="CHEBI:33384"/>
        <dbReference type="ChEBI" id="CHEBI:57262"/>
        <dbReference type="ChEBI" id="CHEBI:58332"/>
        <dbReference type="ChEBI" id="CHEBI:60377"/>
        <dbReference type="EC" id="2.7.8.8"/>
    </reaction>
</comment>
<feature type="transmembrane region" description="Helical" evidence="16">
    <location>
        <begin position="91"/>
        <end position="109"/>
    </location>
</feature>
<evidence type="ECO:0000256" key="4">
    <source>
        <dbReference type="ARBA" id="ARBA00013174"/>
    </source>
</evidence>
<dbReference type="PANTHER" id="PTHR14269">
    <property type="entry name" value="CDP-DIACYLGLYCEROL--GLYCEROL-3-PHOSPHATE 3-PHOSPHATIDYLTRANSFERASE-RELATED"/>
    <property type="match status" value="1"/>
</dbReference>
<dbReference type="Proteomes" id="UP000611723">
    <property type="component" value="Unassembled WGS sequence"/>
</dbReference>
<comment type="similarity">
    <text evidence="3 15">Belongs to the CDP-alcohol phosphatidyltransferase class-I family.</text>
</comment>
<evidence type="ECO:0000256" key="14">
    <source>
        <dbReference type="ARBA" id="ARBA00032361"/>
    </source>
</evidence>
<feature type="transmembrane region" description="Helical" evidence="16">
    <location>
        <begin position="32"/>
        <end position="54"/>
    </location>
</feature>
<dbReference type="PROSITE" id="PS00379">
    <property type="entry name" value="CDP_ALCOHOL_P_TRANSF"/>
    <property type="match status" value="1"/>
</dbReference>
<proteinExistence type="inferred from homology"/>
<evidence type="ECO:0000256" key="8">
    <source>
        <dbReference type="ARBA" id="ARBA00022692"/>
    </source>
</evidence>
<feature type="transmembrane region" description="Helical" evidence="16">
    <location>
        <begin position="188"/>
        <end position="216"/>
    </location>
</feature>
<dbReference type="GO" id="GO:0016020">
    <property type="term" value="C:membrane"/>
    <property type="evidence" value="ECO:0007669"/>
    <property type="project" value="InterPro"/>
</dbReference>
<dbReference type="GO" id="GO:0008654">
    <property type="term" value="P:phospholipid biosynthetic process"/>
    <property type="evidence" value="ECO:0007669"/>
    <property type="project" value="UniProtKB-KW"/>
</dbReference>
<evidence type="ECO:0000256" key="10">
    <source>
        <dbReference type="ARBA" id="ARBA00023098"/>
    </source>
</evidence>
<protein>
    <recommendedName>
        <fullName evidence="5">CDP-diacylglycerol--serine O-phosphatidyltransferase</fullName>
        <ecNumber evidence="4">2.7.8.8</ecNumber>
    </recommendedName>
    <alternativeName>
        <fullName evidence="14">Phosphatidylserine synthase</fullName>
    </alternativeName>
</protein>